<reference evidence="1 2" key="1">
    <citation type="submission" date="2018-06" db="EMBL/GenBank/DDBJ databases">
        <title>Complete Genome Sequence of Desulfobacter hydrogenophilus (DSM3380).</title>
        <authorList>
            <person name="Marietou A."/>
            <person name="Schreiber L."/>
            <person name="Marshall I."/>
            <person name="Jorgensen B."/>
        </authorList>
    </citation>
    <scope>NUCLEOTIDE SEQUENCE [LARGE SCALE GENOMIC DNA]</scope>
    <source>
        <strain evidence="1 2">DSM 3380</strain>
    </source>
</reference>
<evidence type="ECO:0000313" key="2">
    <source>
        <dbReference type="Proteomes" id="UP000248798"/>
    </source>
</evidence>
<gene>
    <name evidence="1" type="ORF">DO021_09275</name>
</gene>
<dbReference type="AlphaFoldDB" id="A0A328FC76"/>
<sequence>MLHSFRGRARGAKGHGLYRGGAKRGLFQGKSLLPLKGGQRYVVLPPPDQAYKVFLPTGHPLGGHARYDNRPACFGVTFLGTGPVHIHNPLPPLAHNPAKGDIFSFSRFNAIC</sequence>
<accession>A0A328FC76</accession>
<proteinExistence type="predicted"/>
<evidence type="ECO:0000313" key="1">
    <source>
        <dbReference type="EMBL" id="RAM02294.1"/>
    </source>
</evidence>
<dbReference type="EMBL" id="QLNI01000016">
    <property type="protein sequence ID" value="RAM02294.1"/>
    <property type="molecule type" value="Genomic_DNA"/>
</dbReference>
<dbReference type="Proteomes" id="UP000248798">
    <property type="component" value="Unassembled WGS sequence"/>
</dbReference>
<comment type="caution">
    <text evidence="1">The sequence shown here is derived from an EMBL/GenBank/DDBJ whole genome shotgun (WGS) entry which is preliminary data.</text>
</comment>
<organism evidence="1 2">
    <name type="scientific">Desulfobacter hydrogenophilus</name>
    <dbReference type="NCBI Taxonomy" id="2291"/>
    <lineage>
        <taxon>Bacteria</taxon>
        <taxon>Pseudomonadati</taxon>
        <taxon>Thermodesulfobacteriota</taxon>
        <taxon>Desulfobacteria</taxon>
        <taxon>Desulfobacterales</taxon>
        <taxon>Desulfobacteraceae</taxon>
        <taxon>Desulfobacter</taxon>
    </lineage>
</organism>
<protein>
    <submittedName>
        <fullName evidence="1">Uncharacterized protein</fullName>
    </submittedName>
</protein>
<name>A0A328FC76_9BACT</name>